<feature type="binding site" evidence="6">
    <location>
        <position position="87"/>
    </location>
    <ligand>
        <name>spermidine</name>
        <dbReference type="ChEBI" id="CHEBI:57834"/>
    </ligand>
</feature>
<sequence length="351" mass="39729">MVTRTLRMGLTAAAVAAVVAFGGGSAAEARELFLYNWSNYIPPELLKRFEQETGIKVTLDVYDSNETMLAKLQAGATGYDIVVPTDYIIPRMVEGGLIQKLDSSTMENFKNVKEVFRNPSWDPNREYSVPYMWGTTGFSYDKERVKGDVAESWKEFFEPREELKGQIVALNDMNDVISSAAFYLGYERCFEDPKKAQTVLDLLTKQKPYLAMYQSDGTIERMIAGEVIMHQQWNGAAHRTKMERPSVVYVYPKEGLPFWADNFAIPKGAKNVEEAKEFLNWMMDPKNAAEASNFTGYMNAIAGSDAFLEEKLAKDPAVNMPDEYSDRLRAAEDCAKPAQDLRDRIWTKLKS</sequence>
<keyword evidence="3" id="KW-0732">Signal</keyword>
<evidence type="ECO:0000256" key="2">
    <source>
        <dbReference type="ARBA" id="ARBA00022448"/>
    </source>
</evidence>
<comment type="subcellular location">
    <subcellularLocation>
        <location evidence="1 5">Periplasm</location>
    </subcellularLocation>
</comment>
<dbReference type="PANTHER" id="PTHR30222">
    <property type="entry name" value="SPERMIDINE/PUTRESCINE-BINDING PERIPLASMIC PROTEIN"/>
    <property type="match status" value="1"/>
</dbReference>
<dbReference type="Gene3D" id="3.40.190.10">
    <property type="entry name" value="Periplasmic binding protein-like II"/>
    <property type="match status" value="2"/>
</dbReference>
<dbReference type="InterPro" id="IPR001188">
    <property type="entry name" value="Sperm_putr-bd"/>
</dbReference>
<comment type="function">
    <text evidence="5">Required for the activity of the bacterial periplasmic transport system of putrescine.</text>
</comment>
<proteinExistence type="inferred from homology"/>
<protein>
    <recommendedName>
        <fullName evidence="5">Putrescine-binding periplasmic protein</fullName>
    </recommendedName>
</protein>
<dbReference type="OrthoDB" id="9769319at2"/>
<dbReference type="PRINTS" id="PR00909">
    <property type="entry name" value="SPERMDNBNDNG"/>
</dbReference>
<dbReference type="GO" id="GO:0015846">
    <property type="term" value="P:polyamine transport"/>
    <property type="evidence" value="ECO:0007669"/>
    <property type="project" value="InterPro"/>
</dbReference>
<evidence type="ECO:0000256" key="5">
    <source>
        <dbReference type="PIRNR" id="PIRNR019574"/>
    </source>
</evidence>
<dbReference type="PIRSF" id="PIRSF019574">
    <property type="entry name" value="Periplasmic_polyamine_BP"/>
    <property type="match status" value="1"/>
</dbReference>
<dbReference type="Proteomes" id="UP000219621">
    <property type="component" value="Unassembled WGS sequence"/>
</dbReference>
<dbReference type="InterPro" id="IPR006059">
    <property type="entry name" value="SBP"/>
</dbReference>
<gene>
    <name evidence="7" type="ORF">SAMN05421508_11552</name>
</gene>
<evidence type="ECO:0000313" key="8">
    <source>
        <dbReference type="Proteomes" id="UP000219621"/>
    </source>
</evidence>
<evidence type="ECO:0000313" key="7">
    <source>
        <dbReference type="EMBL" id="SOE01006.1"/>
    </source>
</evidence>
<dbReference type="AlphaFoldDB" id="A0A286H0M6"/>
<dbReference type="SUPFAM" id="SSF53850">
    <property type="entry name" value="Periplasmic binding protein-like II"/>
    <property type="match status" value="1"/>
</dbReference>
<dbReference type="Pfam" id="PF13416">
    <property type="entry name" value="SBP_bac_8"/>
    <property type="match status" value="1"/>
</dbReference>
<evidence type="ECO:0000256" key="4">
    <source>
        <dbReference type="ARBA" id="ARBA00022764"/>
    </source>
</evidence>
<dbReference type="RefSeq" id="WP_097281463.1">
    <property type="nucleotide sequence ID" value="NZ_OCNJ01000015.1"/>
</dbReference>
<accession>A0A286H0M6</accession>
<keyword evidence="2 5" id="KW-0813">Transport</keyword>
<dbReference type="GO" id="GO:0019808">
    <property type="term" value="F:polyamine binding"/>
    <property type="evidence" value="ECO:0007669"/>
    <property type="project" value="InterPro"/>
</dbReference>
<name>A0A286H0M6_9PROT</name>
<evidence type="ECO:0000256" key="6">
    <source>
        <dbReference type="PIRSR" id="PIRSR019574-1"/>
    </source>
</evidence>
<dbReference type="PANTHER" id="PTHR30222:SF12">
    <property type="entry name" value="NORSPERMIDINE SENSOR"/>
    <property type="match status" value="1"/>
</dbReference>
<dbReference type="GO" id="GO:0042597">
    <property type="term" value="C:periplasmic space"/>
    <property type="evidence" value="ECO:0007669"/>
    <property type="project" value="UniProtKB-SubCell"/>
</dbReference>
<organism evidence="7 8">
    <name type="scientific">Caenispirillum bisanense</name>
    <dbReference type="NCBI Taxonomy" id="414052"/>
    <lineage>
        <taxon>Bacteria</taxon>
        <taxon>Pseudomonadati</taxon>
        <taxon>Pseudomonadota</taxon>
        <taxon>Alphaproteobacteria</taxon>
        <taxon>Rhodospirillales</taxon>
        <taxon>Novispirillaceae</taxon>
        <taxon>Caenispirillum</taxon>
    </lineage>
</organism>
<reference evidence="8" key="1">
    <citation type="submission" date="2017-09" db="EMBL/GenBank/DDBJ databases">
        <authorList>
            <person name="Varghese N."/>
            <person name="Submissions S."/>
        </authorList>
    </citation>
    <scope>NUCLEOTIDE SEQUENCE [LARGE SCALE GENOMIC DNA]</scope>
    <source>
        <strain evidence="8">USBA 140</strain>
    </source>
</reference>
<evidence type="ECO:0000256" key="3">
    <source>
        <dbReference type="ARBA" id="ARBA00022729"/>
    </source>
</evidence>
<dbReference type="EMBL" id="OCNJ01000015">
    <property type="protein sequence ID" value="SOE01006.1"/>
    <property type="molecule type" value="Genomic_DNA"/>
</dbReference>
<keyword evidence="4 5" id="KW-0574">Periplasm</keyword>
<keyword evidence="8" id="KW-1185">Reference proteome</keyword>
<comment type="similarity">
    <text evidence="5">Belongs to the bacterial solute-binding protein PotD/PotF family.</text>
</comment>
<evidence type="ECO:0000256" key="1">
    <source>
        <dbReference type="ARBA" id="ARBA00004418"/>
    </source>
</evidence>